<evidence type="ECO:0008006" key="4">
    <source>
        <dbReference type="Google" id="ProtNLM"/>
    </source>
</evidence>
<organism evidence="2 3">
    <name type="scientific">Paracoccus tegillarcae</name>
    <dbReference type="NCBI Taxonomy" id="1529068"/>
    <lineage>
        <taxon>Bacteria</taxon>
        <taxon>Pseudomonadati</taxon>
        <taxon>Pseudomonadota</taxon>
        <taxon>Alphaproteobacteria</taxon>
        <taxon>Rhodobacterales</taxon>
        <taxon>Paracoccaceae</taxon>
        <taxon>Paracoccus</taxon>
    </lineage>
</organism>
<keyword evidence="3" id="KW-1185">Reference proteome</keyword>
<reference evidence="2 3" key="1">
    <citation type="submission" date="2017-12" db="EMBL/GenBank/DDBJ databases">
        <authorList>
            <person name="Hurst M.R.H."/>
        </authorList>
    </citation>
    <scope>NUCLEOTIDE SEQUENCE [LARGE SCALE GENOMIC DNA]</scope>
    <source>
        <strain evidence="2 3">BM15</strain>
    </source>
</reference>
<keyword evidence="1" id="KW-0732">Signal</keyword>
<dbReference type="Proteomes" id="UP000233742">
    <property type="component" value="Chromosome"/>
</dbReference>
<accession>A0A2K9F6Z9</accession>
<feature type="chain" id="PRO_5014746182" description="Lipoprotein" evidence="1">
    <location>
        <begin position="24"/>
        <end position="110"/>
    </location>
</feature>
<name>A0A2K9F6Z9_9RHOB</name>
<evidence type="ECO:0000313" key="2">
    <source>
        <dbReference type="EMBL" id="AUH34961.1"/>
    </source>
</evidence>
<dbReference type="OrthoDB" id="7691501at2"/>
<protein>
    <recommendedName>
        <fullName evidence="4">Lipoprotein</fullName>
    </recommendedName>
</protein>
<dbReference type="PROSITE" id="PS51257">
    <property type="entry name" value="PROKAR_LIPOPROTEIN"/>
    <property type="match status" value="1"/>
</dbReference>
<sequence length="110" mass="11664">MSRQRIGSYLSSLSALALLGFLAACGPVPIDQAERSCLRDAEMAQKPRTEVALGVGVGNGKPRSYGAVSFEVSGDYLMGRDPANVFANCVQRRAGQPPSVPLNDQPGWRG</sequence>
<evidence type="ECO:0000256" key="1">
    <source>
        <dbReference type="SAM" id="SignalP"/>
    </source>
</evidence>
<gene>
    <name evidence="2" type="ORF">CUV01_17670</name>
</gene>
<dbReference type="KEGG" id="paro:CUV01_17670"/>
<dbReference type="AlphaFoldDB" id="A0A2K9F6Z9"/>
<evidence type="ECO:0000313" key="3">
    <source>
        <dbReference type="Proteomes" id="UP000233742"/>
    </source>
</evidence>
<dbReference type="RefSeq" id="WP_101461621.1">
    <property type="nucleotide sequence ID" value="NZ_CP025408.1"/>
</dbReference>
<feature type="signal peptide" evidence="1">
    <location>
        <begin position="1"/>
        <end position="23"/>
    </location>
</feature>
<dbReference type="EMBL" id="CP025408">
    <property type="protein sequence ID" value="AUH34961.1"/>
    <property type="molecule type" value="Genomic_DNA"/>
</dbReference>
<proteinExistence type="predicted"/>